<evidence type="ECO:0000256" key="1">
    <source>
        <dbReference type="SAM" id="MobiDB-lite"/>
    </source>
</evidence>
<comment type="caution">
    <text evidence="2">The sequence shown here is derived from an EMBL/GenBank/DDBJ whole genome shotgun (WGS) entry which is preliminary data.</text>
</comment>
<reference evidence="2" key="1">
    <citation type="submission" date="2022-04" db="EMBL/GenBank/DDBJ databases">
        <title>Carnegiea gigantea Genome sequencing and assembly v2.</title>
        <authorList>
            <person name="Copetti D."/>
            <person name="Sanderson M.J."/>
            <person name="Burquez A."/>
            <person name="Wojciechowski M.F."/>
        </authorList>
    </citation>
    <scope>NUCLEOTIDE SEQUENCE</scope>
    <source>
        <strain evidence="2">SGP5-SGP5p</strain>
        <tissue evidence="2">Aerial part</tissue>
    </source>
</reference>
<dbReference type="OrthoDB" id="1746852at2759"/>
<evidence type="ECO:0000313" key="2">
    <source>
        <dbReference type="EMBL" id="KAJ8432371.1"/>
    </source>
</evidence>
<keyword evidence="3" id="KW-1185">Reference proteome</keyword>
<proteinExistence type="predicted"/>
<dbReference type="Proteomes" id="UP001153076">
    <property type="component" value="Unassembled WGS sequence"/>
</dbReference>
<evidence type="ECO:0000313" key="3">
    <source>
        <dbReference type="Proteomes" id="UP001153076"/>
    </source>
</evidence>
<accession>A0A9Q1JW26</accession>
<dbReference type="EMBL" id="JAKOGI010000610">
    <property type="protein sequence ID" value="KAJ8432371.1"/>
    <property type="molecule type" value="Genomic_DNA"/>
</dbReference>
<name>A0A9Q1JW26_9CARY</name>
<gene>
    <name evidence="2" type="ORF">Cgig2_021905</name>
</gene>
<organism evidence="2 3">
    <name type="scientific">Carnegiea gigantea</name>
    <dbReference type="NCBI Taxonomy" id="171969"/>
    <lineage>
        <taxon>Eukaryota</taxon>
        <taxon>Viridiplantae</taxon>
        <taxon>Streptophyta</taxon>
        <taxon>Embryophyta</taxon>
        <taxon>Tracheophyta</taxon>
        <taxon>Spermatophyta</taxon>
        <taxon>Magnoliopsida</taxon>
        <taxon>eudicotyledons</taxon>
        <taxon>Gunneridae</taxon>
        <taxon>Pentapetalae</taxon>
        <taxon>Caryophyllales</taxon>
        <taxon>Cactineae</taxon>
        <taxon>Cactaceae</taxon>
        <taxon>Cactoideae</taxon>
        <taxon>Echinocereeae</taxon>
        <taxon>Carnegiea</taxon>
    </lineage>
</organism>
<sequence>MLNPFKTGKDPSWPEMRAPEGGQRLGIEPAALRLTNGKWQGKSSKPPHEECSTEIIATIAGGGQRLGLQDTHRHWKLGRHYNLGMPAKAQVHQQRRYSPCTPYSGVGGQTINPLGVIRLPLWFGDKAKPRNLEFEFFVVDVPTVDNVILRRLTIHRVKAMIALYMLQILV</sequence>
<dbReference type="AlphaFoldDB" id="A0A9Q1JW26"/>
<protein>
    <submittedName>
        <fullName evidence="2">Uncharacterized protein</fullName>
    </submittedName>
</protein>
<feature type="region of interest" description="Disordered" evidence="1">
    <location>
        <begin position="1"/>
        <end position="22"/>
    </location>
</feature>